<feature type="non-terminal residue" evidence="3">
    <location>
        <position position="1"/>
    </location>
</feature>
<sequence length="381" mass="43221">AQESLNVLKLKFEDKLQESRKRRLTSKALAPKHNKAVTKVLHVKILEKVLGTLKLVRKSFCTDIGKVGYIPIHVKTTSNAEQWMVLTSEAFKPNVHFVPYLLNAVGEFEKLPKPSLYTYQMLADKHARARTPSTKWNVYMYAPGTGRAELSKRFLAKRRSTDDKEEESTDQSDESIFTDDGNSPTIDKSLAQNVEVMDNINQLDAVNNDIGIEESDMSMAQIVEEEEAAYAVNELVEINLEDEDEHQIDEILNVLEAGTEVPPTSSAAAIQDILEKKLEERKQTAEERMKALVFPSVNERRITLSVEYNNNVIERPFRHLDVVKDVFDWTIADMPVTLPAQFALVCLSCDTHPCTHKYVLNPADRDLLFVSEMTRTLAVKE</sequence>
<feature type="region of interest" description="Disordered" evidence="1">
    <location>
        <begin position="156"/>
        <end position="185"/>
    </location>
</feature>
<feature type="non-terminal residue" evidence="3">
    <location>
        <position position="381"/>
    </location>
</feature>
<evidence type="ECO:0000313" key="2">
    <source>
        <dbReference type="Proteomes" id="UP000694865"/>
    </source>
</evidence>
<gene>
    <name evidence="3" type="primary">LOC100369230</name>
</gene>
<organism evidence="2 3">
    <name type="scientific">Saccoglossus kowalevskii</name>
    <name type="common">Acorn worm</name>
    <dbReference type="NCBI Taxonomy" id="10224"/>
    <lineage>
        <taxon>Eukaryota</taxon>
        <taxon>Metazoa</taxon>
        <taxon>Hemichordata</taxon>
        <taxon>Enteropneusta</taxon>
        <taxon>Harrimaniidae</taxon>
        <taxon>Saccoglossus</taxon>
    </lineage>
</organism>
<dbReference type="RefSeq" id="XP_002736571.1">
    <property type="nucleotide sequence ID" value="XM_002736525.1"/>
</dbReference>
<protein>
    <submittedName>
        <fullName evidence="3">Uncharacterized protein LOC100369230</fullName>
    </submittedName>
</protein>
<reference evidence="3" key="1">
    <citation type="submission" date="2025-08" db="UniProtKB">
        <authorList>
            <consortium name="RefSeq"/>
        </authorList>
    </citation>
    <scope>IDENTIFICATION</scope>
    <source>
        <tissue evidence="3">Testes</tissue>
    </source>
</reference>
<evidence type="ECO:0000313" key="3">
    <source>
        <dbReference type="RefSeq" id="XP_002736571.1"/>
    </source>
</evidence>
<name>A0ABM0GSS7_SACKO</name>
<dbReference type="Proteomes" id="UP000694865">
    <property type="component" value="Unplaced"/>
</dbReference>
<dbReference type="GeneID" id="100369230"/>
<evidence type="ECO:0000256" key="1">
    <source>
        <dbReference type="SAM" id="MobiDB-lite"/>
    </source>
</evidence>
<accession>A0ABM0GSS7</accession>
<feature type="compositionally biased region" description="Acidic residues" evidence="1">
    <location>
        <begin position="163"/>
        <end position="177"/>
    </location>
</feature>
<keyword evidence="2" id="KW-1185">Reference proteome</keyword>
<proteinExistence type="predicted"/>